<accession>A0AAE1V3V8</accession>
<proteinExistence type="predicted"/>
<sequence length="77" mass="9135">MPHKSSNILRICKQFIIVRRGIGNEIQKLHCLIMVKDKWKRESKKSEIKVQKVLQKFHLMMRLVWSSVRSTLAVFEG</sequence>
<organism evidence="1 2">
    <name type="scientific">Anisodus tanguticus</name>
    <dbReference type="NCBI Taxonomy" id="243964"/>
    <lineage>
        <taxon>Eukaryota</taxon>
        <taxon>Viridiplantae</taxon>
        <taxon>Streptophyta</taxon>
        <taxon>Embryophyta</taxon>
        <taxon>Tracheophyta</taxon>
        <taxon>Spermatophyta</taxon>
        <taxon>Magnoliopsida</taxon>
        <taxon>eudicotyledons</taxon>
        <taxon>Gunneridae</taxon>
        <taxon>Pentapetalae</taxon>
        <taxon>asterids</taxon>
        <taxon>lamiids</taxon>
        <taxon>Solanales</taxon>
        <taxon>Solanaceae</taxon>
        <taxon>Solanoideae</taxon>
        <taxon>Hyoscyameae</taxon>
        <taxon>Anisodus</taxon>
    </lineage>
</organism>
<gene>
    <name evidence="1" type="ORF">RND71_026546</name>
</gene>
<name>A0AAE1V3V8_9SOLA</name>
<protein>
    <submittedName>
        <fullName evidence="1">Uncharacterized protein</fullName>
    </submittedName>
</protein>
<dbReference type="AlphaFoldDB" id="A0AAE1V3V8"/>
<evidence type="ECO:0000313" key="1">
    <source>
        <dbReference type="EMBL" id="KAK4354352.1"/>
    </source>
</evidence>
<dbReference type="Proteomes" id="UP001291623">
    <property type="component" value="Unassembled WGS sequence"/>
</dbReference>
<dbReference type="EMBL" id="JAVYJV010000014">
    <property type="protein sequence ID" value="KAK4354352.1"/>
    <property type="molecule type" value="Genomic_DNA"/>
</dbReference>
<reference evidence="1" key="1">
    <citation type="submission" date="2023-12" db="EMBL/GenBank/DDBJ databases">
        <title>Genome assembly of Anisodus tanguticus.</title>
        <authorList>
            <person name="Wang Y.-J."/>
        </authorList>
    </citation>
    <scope>NUCLEOTIDE SEQUENCE</scope>
    <source>
        <strain evidence="1">KB-2021</strain>
        <tissue evidence="1">Leaf</tissue>
    </source>
</reference>
<comment type="caution">
    <text evidence="1">The sequence shown here is derived from an EMBL/GenBank/DDBJ whole genome shotgun (WGS) entry which is preliminary data.</text>
</comment>
<keyword evidence="2" id="KW-1185">Reference proteome</keyword>
<evidence type="ECO:0000313" key="2">
    <source>
        <dbReference type="Proteomes" id="UP001291623"/>
    </source>
</evidence>